<feature type="domain" description="Sulfatase N-terminal" evidence="7">
    <location>
        <begin position="96"/>
        <end position="442"/>
    </location>
</feature>
<keyword evidence="6" id="KW-0106">Calcium</keyword>
<dbReference type="Gene3D" id="3.40.720.10">
    <property type="entry name" value="Alkaline Phosphatase, subunit A"/>
    <property type="match status" value="1"/>
</dbReference>
<dbReference type="GO" id="GO:0046872">
    <property type="term" value="F:metal ion binding"/>
    <property type="evidence" value="ECO:0007669"/>
    <property type="project" value="UniProtKB-KW"/>
</dbReference>
<dbReference type="InterPro" id="IPR000917">
    <property type="entry name" value="Sulfatase_N"/>
</dbReference>
<evidence type="ECO:0000256" key="4">
    <source>
        <dbReference type="ARBA" id="ARBA00022729"/>
    </source>
</evidence>
<dbReference type="PROSITE" id="PS00149">
    <property type="entry name" value="SULFATASE_2"/>
    <property type="match status" value="1"/>
</dbReference>
<comment type="cofactor">
    <cofactor evidence="1">
        <name>Ca(2+)</name>
        <dbReference type="ChEBI" id="CHEBI:29108"/>
    </cofactor>
</comment>
<dbReference type="PANTHER" id="PTHR45953:SF1">
    <property type="entry name" value="IDURONATE 2-SULFATASE"/>
    <property type="match status" value="1"/>
</dbReference>
<keyword evidence="4" id="KW-0732">Signal</keyword>
<evidence type="ECO:0000313" key="9">
    <source>
        <dbReference type="Proteomes" id="UP000318878"/>
    </source>
</evidence>
<evidence type="ECO:0000256" key="1">
    <source>
        <dbReference type="ARBA" id="ARBA00001913"/>
    </source>
</evidence>
<dbReference type="GO" id="GO:0005737">
    <property type="term" value="C:cytoplasm"/>
    <property type="evidence" value="ECO:0007669"/>
    <property type="project" value="TreeGrafter"/>
</dbReference>
<dbReference type="EMBL" id="SJPF01000006">
    <property type="protein sequence ID" value="TWT29846.1"/>
    <property type="molecule type" value="Genomic_DNA"/>
</dbReference>
<evidence type="ECO:0000256" key="6">
    <source>
        <dbReference type="ARBA" id="ARBA00022837"/>
    </source>
</evidence>
<dbReference type="GO" id="GO:0004423">
    <property type="term" value="F:iduronate-2-sulfatase activity"/>
    <property type="evidence" value="ECO:0007669"/>
    <property type="project" value="InterPro"/>
</dbReference>
<dbReference type="SUPFAM" id="SSF53649">
    <property type="entry name" value="Alkaline phosphatase-like"/>
    <property type="match status" value="1"/>
</dbReference>
<protein>
    <submittedName>
        <fullName evidence="8">Choline-sulfatase</fullName>
        <ecNumber evidence="8">3.1.6.6</ecNumber>
    </submittedName>
</protein>
<dbReference type="InterPro" id="IPR035874">
    <property type="entry name" value="IDS"/>
</dbReference>
<comment type="similarity">
    <text evidence="2">Belongs to the sulfatase family.</text>
</comment>
<dbReference type="EC" id="3.1.6.6" evidence="8"/>
<name>A0A5C5UU92_9BACT</name>
<evidence type="ECO:0000313" key="8">
    <source>
        <dbReference type="EMBL" id="TWT29846.1"/>
    </source>
</evidence>
<accession>A0A5C5UU92</accession>
<dbReference type="AlphaFoldDB" id="A0A5C5UU92"/>
<proteinExistence type="inferred from homology"/>
<keyword evidence="5 8" id="KW-0378">Hydrolase</keyword>
<evidence type="ECO:0000256" key="2">
    <source>
        <dbReference type="ARBA" id="ARBA00008779"/>
    </source>
</evidence>
<gene>
    <name evidence="8" type="primary">betC_7</name>
    <name evidence="8" type="ORF">Enr8_45020</name>
</gene>
<evidence type="ECO:0000256" key="3">
    <source>
        <dbReference type="ARBA" id="ARBA00022723"/>
    </source>
</evidence>
<comment type="caution">
    <text evidence="8">The sequence shown here is derived from an EMBL/GenBank/DDBJ whole genome shotgun (WGS) entry which is preliminary data.</text>
</comment>
<dbReference type="PANTHER" id="PTHR45953">
    <property type="entry name" value="IDURONATE 2-SULFATASE"/>
    <property type="match status" value="1"/>
</dbReference>
<keyword evidence="9" id="KW-1185">Reference proteome</keyword>
<dbReference type="CDD" id="cd16030">
    <property type="entry name" value="iduronate-2-sulfatase"/>
    <property type="match status" value="1"/>
</dbReference>
<sequence length="551" mass="61682">MLRRAGGQETKPRTFDQRLAKDDRSGITVVGWVETQLFLTQNGDLLGLDPAYEKGTLAVAPNISMQYFKTPRLAVVLLLLLSHTIARADEPAAKRPNVLFIAVDDLRVQLGCYGDSLVQTPNLDRLSKRSMLFEQAYCQQALCNPSRTSLMTGRYPDSLGVWDLPTHFRQVEPSLVTLPQHFKQHGYFTRDIGKIYHNYRQAIDNDPQSWSTPSIFDIGAHSQDWYVEGQPFELHKVPKGPSFQRVDVPDEAYLDGRIAAAAVAELKRQAKLDQPFFLAVGFWKPHLPFNAPQKYWDLYDPEEIAAQLHKQPHGDAPDIARHDNRELRGYANIPKQGEISADAKVRLHHGYNAAISFVDAQIGKVLDALEATGQADNTIVVFWSDHGFHLGEHDLWAKTTNFELDAHVPLLIADPRSKSPGQRTAALVELVDLYPTLVDLCGLSSATKLDGQSLRPILADPTATIRQSALTQHPRPAYYQGKPEVMGYSIRTANYRYTEWRQFASGEVAAVELYDERNDPGELRNLAGEDSQAERLAELAEALAERIATSP</sequence>
<evidence type="ECO:0000256" key="5">
    <source>
        <dbReference type="ARBA" id="ARBA00022801"/>
    </source>
</evidence>
<dbReference type="Proteomes" id="UP000318878">
    <property type="component" value="Unassembled WGS sequence"/>
</dbReference>
<dbReference type="GO" id="GO:0047753">
    <property type="term" value="F:choline-sulfatase activity"/>
    <property type="evidence" value="ECO:0007669"/>
    <property type="project" value="UniProtKB-EC"/>
</dbReference>
<dbReference type="InterPro" id="IPR024607">
    <property type="entry name" value="Sulfatase_CS"/>
</dbReference>
<dbReference type="InterPro" id="IPR017850">
    <property type="entry name" value="Alkaline_phosphatase_core_sf"/>
</dbReference>
<reference evidence="8 9" key="1">
    <citation type="submission" date="2019-02" db="EMBL/GenBank/DDBJ databases">
        <title>Deep-cultivation of Planctomycetes and their phenomic and genomic characterization uncovers novel biology.</title>
        <authorList>
            <person name="Wiegand S."/>
            <person name="Jogler M."/>
            <person name="Boedeker C."/>
            <person name="Pinto D."/>
            <person name="Vollmers J."/>
            <person name="Rivas-Marin E."/>
            <person name="Kohn T."/>
            <person name="Peeters S.H."/>
            <person name="Heuer A."/>
            <person name="Rast P."/>
            <person name="Oberbeckmann S."/>
            <person name="Bunk B."/>
            <person name="Jeske O."/>
            <person name="Meyerdierks A."/>
            <person name="Storesund J.E."/>
            <person name="Kallscheuer N."/>
            <person name="Luecker S."/>
            <person name="Lage O.M."/>
            <person name="Pohl T."/>
            <person name="Merkel B.J."/>
            <person name="Hornburger P."/>
            <person name="Mueller R.-W."/>
            <person name="Bruemmer F."/>
            <person name="Labrenz M."/>
            <person name="Spormann A.M."/>
            <person name="Op Den Camp H."/>
            <person name="Overmann J."/>
            <person name="Amann R."/>
            <person name="Jetten M.S.M."/>
            <person name="Mascher T."/>
            <person name="Medema M.H."/>
            <person name="Devos D.P."/>
            <person name="Kaster A.-K."/>
            <person name="Ovreas L."/>
            <person name="Rohde M."/>
            <person name="Galperin M.Y."/>
            <person name="Jogler C."/>
        </authorList>
    </citation>
    <scope>NUCLEOTIDE SEQUENCE [LARGE SCALE GENOMIC DNA]</scope>
    <source>
        <strain evidence="8 9">Enr8</strain>
    </source>
</reference>
<dbReference type="Pfam" id="PF00884">
    <property type="entry name" value="Sulfatase"/>
    <property type="match status" value="1"/>
</dbReference>
<organism evidence="8 9">
    <name type="scientific">Blastopirellula retiformator</name>
    <dbReference type="NCBI Taxonomy" id="2527970"/>
    <lineage>
        <taxon>Bacteria</taxon>
        <taxon>Pseudomonadati</taxon>
        <taxon>Planctomycetota</taxon>
        <taxon>Planctomycetia</taxon>
        <taxon>Pirellulales</taxon>
        <taxon>Pirellulaceae</taxon>
        <taxon>Blastopirellula</taxon>
    </lineage>
</organism>
<keyword evidence="3" id="KW-0479">Metal-binding</keyword>
<evidence type="ECO:0000259" key="7">
    <source>
        <dbReference type="Pfam" id="PF00884"/>
    </source>
</evidence>